<accession>A0A146G960</accession>
<dbReference type="AlphaFoldDB" id="A0A146G960"/>
<evidence type="ECO:0000313" key="3">
    <source>
        <dbReference type="Proteomes" id="UP000076023"/>
    </source>
</evidence>
<evidence type="ECO:0000313" key="2">
    <source>
        <dbReference type="EMBL" id="GAT34001.1"/>
    </source>
</evidence>
<dbReference type="STRING" id="690879.TSACC_22423"/>
<evidence type="ECO:0000256" key="1">
    <source>
        <dbReference type="SAM" id="Phobius"/>
    </source>
</evidence>
<dbReference type="OrthoDB" id="190802at2"/>
<dbReference type="InParanoid" id="A0A146G960"/>
<dbReference type="Proteomes" id="UP000076023">
    <property type="component" value="Unassembled WGS sequence"/>
</dbReference>
<proteinExistence type="predicted"/>
<sequence length="186" mass="20604">MESIKSATEWDEALSRLLSFLAALHIGGVEHRVRIAVDIVDEARRKHAENPTVAPVEHTMNITLDRLDAWFGRAFANIDVPVAKRVATGVVGIRVTDAVSRWPTAVLDDGPVPDELKATLARVSFRTGPDLAVSSMTPRPMDFGAMETIAQETWHRFAWAPLLRAAVLWTAIFFAALYAYDQFFAS</sequence>
<name>A0A146G960_TERSA</name>
<keyword evidence="1" id="KW-0812">Transmembrane</keyword>
<keyword evidence="3" id="KW-1185">Reference proteome</keyword>
<dbReference type="EMBL" id="BDCO01000002">
    <property type="protein sequence ID" value="GAT34001.1"/>
    <property type="molecule type" value="Genomic_DNA"/>
</dbReference>
<reference evidence="3" key="1">
    <citation type="journal article" date="2017" name="Genome Announc.">
        <title>Draft Genome Sequence of Terrimicrobium sacchariphilum NM-5T, a Facultative Anaerobic Soil Bacterium of the Class Spartobacteria.</title>
        <authorList>
            <person name="Qiu Y.L."/>
            <person name="Tourlousse D.M."/>
            <person name="Matsuura N."/>
            <person name="Ohashi A."/>
            <person name="Sekiguchi Y."/>
        </authorList>
    </citation>
    <scope>NUCLEOTIDE SEQUENCE [LARGE SCALE GENOMIC DNA]</scope>
    <source>
        <strain evidence="3">NM-5</strain>
    </source>
</reference>
<organism evidence="2 3">
    <name type="scientific">Terrimicrobium sacchariphilum</name>
    <dbReference type="NCBI Taxonomy" id="690879"/>
    <lineage>
        <taxon>Bacteria</taxon>
        <taxon>Pseudomonadati</taxon>
        <taxon>Verrucomicrobiota</taxon>
        <taxon>Terrimicrobiia</taxon>
        <taxon>Terrimicrobiales</taxon>
        <taxon>Terrimicrobiaceae</taxon>
        <taxon>Terrimicrobium</taxon>
    </lineage>
</organism>
<dbReference type="RefSeq" id="WP_075079678.1">
    <property type="nucleotide sequence ID" value="NZ_BDCO01000002.1"/>
</dbReference>
<feature type="transmembrane region" description="Helical" evidence="1">
    <location>
        <begin position="162"/>
        <end position="180"/>
    </location>
</feature>
<protein>
    <submittedName>
        <fullName evidence="2">Uncharacterized protein</fullName>
    </submittedName>
</protein>
<gene>
    <name evidence="2" type="ORF">TSACC_22423</name>
</gene>
<comment type="caution">
    <text evidence="2">The sequence shown here is derived from an EMBL/GenBank/DDBJ whole genome shotgun (WGS) entry which is preliminary data.</text>
</comment>
<keyword evidence="1" id="KW-0472">Membrane</keyword>
<keyword evidence="1" id="KW-1133">Transmembrane helix</keyword>